<evidence type="ECO:0000256" key="1">
    <source>
        <dbReference type="SAM" id="SignalP"/>
    </source>
</evidence>
<gene>
    <name evidence="2" type="ORF">BJZ21_003960</name>
</gene>
<dbReference type="EMBL" id="JACCBG010000001">
    <property type="protein sequence ID" value="NYD43877.1"/>
    <property type="molecule type" value="Genomic_DNA"/>
</dbReference>
<dbReference type="RefSeq" id="WP_179665344.1">
    <property type="nucleotide sequence ID" value="NZ_JACCBG010000001.1"/>
</dbReference>
<accession>A0A7Y9EA93</accession>
<keyword evidence="1" id="KW-0732">Signal</keyword>
<evidence type="ECO:0000313" key="2">
    <source>
        <dbReference type="EMBL" id="NYD43877.1"/>
    </source>
</evidence>
<comment type="caution">
    <text evidence="2">The sequence shown here is derived from an EMBL/GenBank/DDBJ whole genome shotgun (WGS) entry which is preliminary data.</text>
</comment>
<dbReference type="PROSITE" id="PS51257">
    <property type="entry name" value="PROKAR_LIPOPROTEIN"/>
    <property type="match status" value="1"/>
</dbReference>
<name>A0A7Y9EA93_9ACTN</name>
<dbReference type="Proteomes" id="UP000535511">
    <property type="component" value="Unassembled WGS sequence"/>
</dbReference>
<sequence>MRPAPAILLAALTTATLLPFGQQPAAASCAAPSLIGTDHLVLRHGASAEIDGAGFADGCQDTGSCSATPGCSSCDYGPEPEPMSGITLTLRQNGRTWPLGTADARATHDDFGAVTWAVELPMEVKPGRATLVPEYGQAAVVRVR</sequence>
<keyword evidence="3" id="KW-1185">Reference proteome</keyword>
<proteinExistence type="predicted"/>
<protein>
    <submittedName>
        <fullName evidence="2">Uncharacterized protein</fullName>
    </submittedName>
</protein>
<feature type="chain" id="PRO_5039059184" evidence="1">
    <location>
        <begin position="26"/>
        <end position="144"/>
    </location>
</feature>
<evidence type="ECO:0000313" key="3">
    <source>
        <dbReference type="Proteomes" id="UP000535511"/>
    </source>
</evidence>
<organism evidence="2 3">
    <name type="scientific">Nocardioides panaciterrulae</name>
    <dbReference type="NCBI Taxonomy" id="661492"/>
    <lineage>
        <taxon>Bacteria</taxon>
        <taxon>Bacillati</taxon>
        <taxon>Actinomycetota</taxon>
        <taxon>Actinomycetes</taxon>
        <taxon>Propionibacteriales</taxon>
        <taxon>Nocardioidaceae</taxon>
        <taxon>Nocardioides</taxon>
    </lineage>
</organism>
<reference evidence="2 3" key="1">
    <citation type="submission" date="2020-07" db="EMBL/GenBank/DDBJ databases">
        <title>Sequencing the genomes of 1000 actinobacteria strains.</title>
        <authorList>
            <person name="Klenk H.-P."/>
        </authorList>
    </citation>
    <scope>NUCLEOTIDE SEQUENCE [LARGE SCALE GENOMIC DNA]</scope>
    <source>
        <strain evidence="2 3">DSM 21350</strain>
    </source>
</reference>
<feature type="signal peptide" evidence="1">
    <location>
        <begin position="1"/>
        <end position="25"/>
    </location>
</feature>
<dbReference type="AlphaFoldDB" id="A0A7Y9EA93"/>